<evidence type="ECO:0000256" key="1">
    <source>
        <dbReference type="SAM" id="MobiDB-lite"/>
    </source>
</evidence>
<name>A0A8H4L7M9_9HYPO</name>
<reference evidence="2 3" key="1">
    <citation type="submission" date="2020-01" db="EMBL/GenBank/DDBJ databases">
        <title>Identification and distribution of gene clusters putatively required for synthesis of sphingolipid metabolism inhibitors in phylogenetically diverse species of the filamentous fungus Fusarium.</title>
        <authorList>
            <person name="Kim H.-S."/>
            <person name="Busman M."/>
            <person name="Brown D.W."/>
            <person name="Divon H."/>
            <person name="Uhlig S."/>
            <person name="Proctor R.H."/>
        </authorList>
    </citation>
    <scope>NUCLEOTIDE SEQUENCE [LARGE SCALE GENOMIC DNA]</scope>
    <source>
        <strain evidence="2 3">NRRL 20459</strain>
    </source>
</reference>
<organism evidence="2 3">
    <name type="scientific">Fusarium albosuccineum</name>
    <dbReference type="NCBI Taxonomy" id="1237068"/>
    <lineage>
        <taxon>Eukaryota</taxon>
        <taxon>Fungi</taxon>
        <taxon>Dikarya</taxon>
        <taxon>Ascomycota</taxon>
        <taxon>Pezizomycotina</taxon>
        <taxon>Sordariomycetes</taxon>
        <taxon>Hypocreomycetidae</taxon>
        <taxon>Hypocreales</taxon>
        <taxon>Nectriaceae</taxon>
        <taxon>Fusarium</taxon>
        <taxon>Fusarium decemcellulare species complex</taxon>
    </lineage>
</organism>
<feature type="region of interest" description="Disordered" evidence="1">
    <location>
        <begin position="820"/>
        <end position="855"/>
    </location>
</feature>
<accession>A0A8H4L7M9</accession>
<evidence type="ECO:0000313" key="2">
    <source>
        <dbReference type="EMBL" id="KAF4463070.1"/>
    </source>
</evidence>
<protein>
    <submittedName>
        <fullName evidence="2">RSC complex subunit Rsc7</fullName>
    </submittedName>
</protein>
<dbReference type="EMBL" id="JAADYS010001427">
    <property type="protein sequence ID" value="KAF4463070.1"/>
    <property type="molecule type" value="Genomic_DNA"/>
</dbReference>
<feature type="compositionally biased region" description="Basic and acidic residues" evidence="1">
    <location>
        <begin position="827"/>
        <end position="846"/>
    </location>
</feature>
<dbReference type="OrthoDB" id="1577640at2759"/>
<evidence type="ECO:0000313" key="3">
    <source>
        <dbReference type="Proteomes" id="UP000554235"/>
    </source>
</evidence>
<dbReference type="Proteomes" id="UP000554235">
    <property type="component" value="Unassembled WGS sequence"/>
</dbReference>
<comment type="caution">
    <text evidence="2">The sequence shown here is derived from an EMBL/GenBank/DDBJ whole genome shotgun (WGS) entry which is preliminary data.</text>
</comment>
<dbReference type="AlphaFoldDB" id="A0A8H4L7M9"/>
<sequence>MDDQLFPEQGAKNATQPASSQIHEQEPKRQSQPSAYIEMDPKSTPNTGADNLNMDLAGLYQNSRQLEARRPLVQLPDMKQLAPIARGSGLHVKAKGFWGEPRLRLCIRYFGDNIIQATANEQWIESTVLFHSLRFINRNIIAALETFMEELTRKLPQMDELLRALPINGRQRIADFLRQLAEYIRTVWQKAYLNSEAQQRELMDDTKNTAPSEVIETLYAAGLKDADPDNSQSKQERTGHSSSRTTSHFLFKGPEFSNFCSDLRKRLYDTASPILAHTEAKVLGSLRPLDSDVPEADLFTKPYKELSYSLSIETDWKPVDFLAAQYGSSPVWIGSITQQCLWISSSLRLAPEADQSRRLYCNGLISTKMPGPIRLHISCQFEEILGGEESCWLELVDQSAVLCRYFPIPSRNDEKGLEIPLQIACGLTGIKHAVEFDGGIVMKAPSAMLVPISRKNDIVQWHFIANLDENTRFTYQEGLSQCQERATIELVDFEALQITRAIVGWCNHARKVVGRQEANYADIDYSTASPVSSSLKFSGGSIGIQQFAVTQVDFSLGPKDSKVPFRRSGNLGKILRLAKRQHLVLHDTGDKRAWLVNADDVILHVIQTSIVKNQHHRQMQLQYQDSAAETLRSHQTHPVSDDGETVSDMVMSTWSILEMLLDQMVQSNKSPDRPVKWPRQKTVTGFEFMGIVEERSPLDKVEFNMEDNSGNWTRLIKDTSTLVLFATGLKDLITTEDSDTSVCNAWRMMPKGKNYLGTTVPVLMDFYATAGSGQTLQHLTRGGLYWSSGPEMQTWEPGSPKGSFICNTMDQFHLCQMTTHFPSGSKKQGERVEDSRSQKNVRHEDAPGSLIKSFK</sequence>
<feature type="compositionally biased region" description="Polar residues" evidence="1">
    <location>
        <begin position="12"/>
        <end position="22"/>
    </location>
</feature>
<feature type="region of interest" description="Disordered" evidence="1">
    <location>
        <begin position="224"/>
        <end position="246"/>
    </location>
</feature>
<keyword evidence="3" id="KW-1185">Reference proteome</keyword>
<feature type="region of interest" description="Disordered" evidence="1">
    <location>
        <begin position="1"/>
        <end position="51"/>
    </location>
</feature>
<proteinExistence type="predicted"/>
<gene>
    <name evidence="2" type="ORF">FALBO_10104</name>
</gene>